<dbReference type="InterPro" id="IPR052892">
    <property type="entry name" value="NA-targeting_endonuclease"/>
</dbReference>
<dbReference type="AlphaFoldDB" id="A0A7R6PTD0"/>
<dbReference type="SMART" id="SM00507">
    <property type="entry name" value="HNHc"/>
    <property type="match status" value="1"/>
</dbReference>
<organism evidence="2 3">
    <name type="scientific">Thermotomaculum hydrothermale</name>
    <dbReference type="NCBI Taxonomy" id="981385"/>
    <lineage>
        <taxon>Bacteria</taxon>
        <taxon>Pseudomonadati</taxon>
        <taxon>Acidobacteriota</taxon>
        <taxon>Holophagae</taxon>
        <taxon>Thermotomaculales</taxon>
        <taxon>Thermotomaculaceae</taxon>
        <taxon>Thermotomaculum</taxon>
    </lineage>
</organism>
<gene>
    <name evidence="2" type="ORF">TTHT_0705</name>
</gene>
<dbReference type="PANTHER" id="PTHR33877">
    <property type="entry name" value="SLL1193 PROTEIN"/>
    <property type="match status" value="1"/>
</dbReference>
<keyword evidence="2" id="KW-0378">Hydrolase</keyword>
<dbReference type="InterPro" id="IPR003615">
    <property type="entry name" value="HNH_nuc"/>
</dbReference>
<dbReference type="RefSeq" id="WP_201328621.1">
    <property type="nucleotide sequence ID" value="NZ_AP017470.1"/>
</dbReference>
<dbReference type="Gene3D" id="1.10.30.50">
    <property type="match status" value="1"/>
</dbReference>
<name>A0A7R6PTD0_9BACT</name>
<keyword evidence="2" id="KW-0255">Endonuclease</keyword>
<reference evidence="2 3" key="1">
    <citation type="journal article" date="2012" name="Extremophiles">
        <title>Thermotomaculum hydrothermale gen. nov., sp. nov., a novel heterotrophic thermophile within the phylum Acidobacteria from a deep-sea hydrothermal vent chimney in the Southern Okinawa Trough.</title>
        <authorList>
            <person name="Izumi H."/>
            <person name="Nunoura T."/>
            <person name="Miyazaki M."/>
            <person name="Mino S."/>
            <person name="Toki T."/>
            <person name="Takai K."/>
            <person name="Sako Y."/>
            <person name="Sawabe T."/>
            <person name="Nakagawa S."/>
        </authorList>
    </citation>
    <scope>NUCLEOTIDE SEQUENCE [LARGE SCALE GENOMIC DNA]</scope>
    <source>
        <strain evidence="2 3">AC55</strain>
    </source>
</reference>
<dbReference type="InterPro" id="IPR029471">
    <property type="entry name" value="HNH_5"/>
</dbReference>
<evidence type="ECO:0000313" key="2">
    <source>
        <dbReference type="EMBL" id="BBB32277.1"/>
    </source>
</evidence>
<dbReference type="Proteomes" id="UP000595564">
    <property type="component" value="Chromosome"/>
</dbReference>
<dbReference type="PANTHER" id="PTHR33877:SF1">
    <property type="entry name" value="TYPE IV METHYL-DIRECTED RESTRICTION ENZYME ECOKMCRA"/>
    <property type="match status" value="1"/>
</dbReference>
<dbReference type="CDD" id="cd00085">
    <property type="entry name" value="HNHc"/>
    <property type="match status" value="1"/>
</dbReference>
<feature type="domain" description="HNH nuclease" evidence="1">
    <location>
        <begin position="24"/>
        <end position="77"/>
    </location>
</feature>
<dbReference type="Pfam" id="PF14279">
    <property type="entry name" value="HNH_5"/>
    <property type="match status" value="1"/>
</dbReference>
<sequence length="100" mass="11978">MEFFIPADEEHIKREKQKARELRKSQWWKRKKANGVCYYCGKKFHPSELTMDHIVPISRGGKTTKGNVVPCCKECNNKKKYMLPLEWQEYLEKLKNDKTE</sequence>
<proteinExistence type="predicted"/>
<evidence type="ECO:0000259" key="1">
    <source>
        <dbReference type="SMART" id="SM00507"/>
    </source>
</evidence>
<dbReference type="EMBL" id="AP017470">
    <property type="protein sequence ID" value="BBB32277.1"/>
    <property type="molecule type" value="Genomic_DNA"/>
</dbReference>
<keyword evidence="3" id="KW-1185">Reference proteome</keyword>
<protein>
    <submittedName>
        <fullName evidence="2">HNH endonuclease</fullName>
    </submittedName>
</protein>
<keyword evidence="2" id="KW-0540">Nuclease</keyword>
<dbReference type="GO" id="GO:0004519">
    <property type="term" value="F:endonuclease activity"/>
    <property type="evidence" value="ECO:0007669"/>
    <property type="project" value="UniProtKB-KW"/>
</dbReference>
<evidence type="ECO:0000313" key="3">
    <source>
        <dbReference type="Proteomes" id="UP000595564"/>
    </source>
</evidence>
<dbReference type="KEGG" id="thyd:TTHT_0705"/>
<accession>A0A7R6PTD0</accession>